<dbReference type="EMBL" id="CCSD01000085">
    <property type="protein sequence ID" value="CDZ90448.1"/>
    <property type="molecule type" value="Genomic_DNA"/>
</dbReference>
<name>A0A098BPD2_9NOCA</name>
<accession>A0A098BPD2</accession>
<protein>
    <submittedName>
        <fullName evidence="2">Uncharacterized protein</fullName>
    </submittedName>
</protein>
<sequence>MPTRAGEFEVQRVQERREQARLRGPAAPVPALGEPLDRTPVTAVGVAPPARGGLVGRDAGTALDSWHEMFGGRRNQRSEPSATPQAAIVLSFDGERESGGAVHLSIVTESLPERQCPRGPRCRASVVVPFAQGSQALAEVAPGHPVAEITFIRQTFAFSAPYHLARVGFRGDTTFEASERAFGNWTVSRAVSPVHHVVVQVRFHQGGSCILATPSSRPDMHCWTGWPLHASSAPIGSR</sequence>
<proteinExistence type="predicted"/>
<feature type="region of interest" description="Disordered" evidence="1">
    <location>
        <begin position="17"/>
        <end position="36"/>
    </location>
</feature>
<evidence type="ECO:0000313" key="2">
    <source>
        <dbReference type="EMBL" id="CDZ90448.1"/>
    </source>
</evidence>
<evidence type="ECO:0000313" key="3">
    <source>
        <dbReference type="Proteomes" id="UP000042997"/>
    </source>
</evidence>
<dbReference type="AlphaFoldDB" id="A0A098BPD2"/>
<dbReference type="Proteomes" id="UP000042997">
    <property type="component" value="Unassembled WGS sequence"/>
</dbReference>
<evidence type="ECO:0000256" key="1">
    <source>
        <dbReference type="SAM" id="MobiDB-lite"/>
    </source>
</evidence>
<gene>
    <name evidence="2" type="ORF">RHRU231_710126</name>
</gene>
<organism evidence="2 3">
    <name type="scientific">Rhodococcus ruber</name>
    <dbReference type="NCBI Taxonomy" id="1830"/>
    <lineage>
        <taxon>Bacteria</taxon>
        <taxon>Bacillati</taxon>
        <taxon>Actinomycetota</taxon>
        <taxon>Actinomycetes</taxon>
        <taxon>Mycobacteriales</taxon>
        <taxon>Nocardiaceae</taxon>
        <taxon>Rhodococcus</taxon>
    </lineage>
</organism>
<reference evidence="2 3" key="1">
    <citation type="journal article" date="2014" name="Genome Announc.">
        <title>Draft Genome Sequence of Propane- and Butane-Oxidizing Actinobacterium Rhodococcus ruber IEGM 231.</title>
        <authorList>
            <person name="Ivshina I.B."/>
            <person name="Kuyukina M.S."/>
            <person name="Krivoruchko A.V."/>
            <person name="Barbe V."/>
            <person name="Fischer C."/>
        </authorList>
    </citation>
    <scope>NUCLEOTIDE SEQUENCE [LARGE SCALE GENOMIC DNA]</scope>
</reference>